<evidence type="ECO:0000313" key="3">
    <source>
        <dbReference type="Proteomes" id="UP001303046"/>
    </source>
</evidence>
<dbReference type="Proteomes" id="UP001303046">
    <property type="component" value="Unassembled WGS sequence"/>
</dbReference>
<comment type="caution">
    <text evidence="2">The sequence shown here is derived from an EMBL/GenBank/DDBJ whole genome shotgun (WGS) entry which is preliminary data.</text>
</comment>
<sequence>MPTLKRQLDCSLKKKIALLGVRRSRAVWDIAFESDHSVVLLSFMVRFQKRNSGAQLMLDLATTDQLMLDLAGLKNEDCRKKFGQRVSINIGLPGPGREWTTLTLSLNAFKMLQSKRFKFEHRGRNSPSHLRRQYPRTSRTSRTEELEKTWRTRTR</sequence>
<dbReference type="EMBL" id="JAVFWL010000005">
    <property type="protein sequence ID" value="KAK6758362.1"/>
    <property type="molecule type" value="Genomic_DNA"/>
</dbReference>
<feature type="region of interest" description="Disordered" evidence="1">
    <location>
        <begin position="121"/>
        <end position="155"/>
    </location>
</feature>
<evidence type="ECO:0000256" key="1">
    <source>
        <dbReference type="SAM" id="MobiDB-lite"/>
    </source>
</evidence>
<name>A0ABR1E6N9_NECAM</name>
<protein>
    <submittedName>
        <fullName evidence="2">Uncharacterized protein</fullName>
    </submittedName>
</protein>
<gene>
    <name evidence="2" type="primary">Necator_chrV.g20692</name>
    <name evidence="2" type="ORF">RB195_015899</name>
</gene>
<feature type="compositionally biased region" description="Basic and acidic residues" evidence="1">
    <location>
        <begin position="141"/>
        <end position="155"/>
    </location>
</feature>
<keyword evidence="3" id="KW-1185">Reference proteome</keyword>
<reference evidence="2 3" key="1">
    <citation type="submission" date="2023-08" db="EMBL/GenBank/DDBJ databases">
        <title>A Necator americanus chromosomal reference genome.</title>
        <authorList>
            <person name="Ilik V."/>
            <person name="Petrzelkova K.J."/>
            <person name="Pardy F."/>
            <person name="Fuh T."/>
            <person name="Niatou-Singa F.S."/>
            <person name="Gouil Q."/>
            <person name="Baker L."/>
            <person name="Ritchie M.E."/>
            <person name="Jex A.R."/>
            <person name="Gazzola D."/>
            <person name="Li H."/>
            <person name="Toshio Fujiwara R."/>
            <person name="Zhan B."/>
            <person name="Aroian R.V."/>
            <person name="Pafco B."/>
            <person name="Schwarz E.M."/>
        </authorList>
    </citation>
    <scope>NUCLEOTIDE SEQUENCE [LARGE SCALE GENOMIC DNA]</scope>
    <source>
        <strain evidence="2 3">Aroian</strain>
        <tissue evidence="2">Whole animal</tissue>
    </source>
</reference>
<organism evidence="2 3">
    <name type="scientific">Necator americanus</name>
    <name type="common">Human hookworm</name>
    <dbReference type="NCBI Taxonomy" id="51031"/>
    <lineage>
        <taxon>Eukaryota</taxon>
        <taxon>Metazoa</taxon>
        <taxon>Ecdysozoa</taxon>
        <taxon>Nematoda</taxon>
        <taxon>Chromadorea</taxon>
        <taxon>Rhabditida</taxon>
        <taxon>Rhabditina</taxon>
        <taxon>Rhabditomorpha</taxon>
        <taxon>Strongyloidea</taxon>
        <taxon>Ancylostomatidae</taxon>
        <taxon>Bunostominae</taxon>
        <taxon>Necator</taxon>
    </lineage>
</organism>
<proteinExistence type="predicted"/>
<accession>A0ABR1E6N9</accession>
<evidence type="ECO:0000313" key="2">
    <source>
        <dbReference type="EMBL" id="KAK6758362.1"/>
    </source>
</evidence>